<evidence type="ECO:0000256" key="2">
    <source>
        <dbReference type="SAM" id="Phobius"/>
    </source>
</evidence>
<keyword evidence="4" id="KW-1185">Reference proteome</keyword>
<gene>
    <name evidence="3" type="ORF">VNO78_33738</name>
</gene>
<feature type="transmembrane region" description="Helical" evidence="2">
    <location>
        <begin position="21"/>
        <end position="38"/>
    </location>
</feature>
<organism evidence="3 4">
    <name type="scientific">Psophocarpus tetragonolobus</name>
    <name type="common">Winged bean</name>
    <name type="synonym">Dolichos tetragonolobus</name>
    <dbReference type="NCBI Taxonomy" id="3891"/>
    <lineage>
        <taxon>Eukaryota</taxon>
        <taxon>Viridiplantae</taxon>
        <taxon>Streptophyta</taxon>
        <taxon>Embryophyta</taxon>
        <taxon>Tracheophyta</taxon>
        <taxon>Spermatophyta</taxon>
        <taxon>Magnoliopsida</taxon>
        <taxon>eudicotyledons</taxon>
        <taxon>Gunneridae</taxon>
        <taxon>Pentapetalae</taxon>
        <taxon>rosids</taxon>
        <taxon>fabids</taxon>
        <taxon>Fabales</taxon>
        <taxon>Fabaceae</taxon>
        <taxon>Papilionoideae</taxon>
        <taxon>50 kb inversion clade</taxon>
        <taxon>NPAAA clade</taxon>
        <taxon>indigoferoid/millettioid clade</taxon>
        <taxon>Phaseoleae</taxon>
        <taxon>Psophocarpus</taxon>
    </lineage>
</organism>
<accession>A0AAN9NYQ7</accession>
<keyword evidence="2" id="KW-0472">Membrane</keyword>
<evidence type="ECO:0000313" key="3">
    <source>
        <dbReference type="EMBL" id="KAK7381207.1"/>
    </source>
</evidence>
<feature type="compositionally biased region" description="Pro residues" evidence="1">
    <location>
        <begin position="411"/>
        <end position="421"/>
    </location>
</feature>
<dbReference type="PANTHER" id="PTHR47273:SF4">
    <property type="entry name" value="EXPRESSED PROTEIN"/>
    <property type="match status" value="1"/>
</dbReference>
<sequence>MTQIPISFHSDTVSEATTLRTMSWFLIILFLSLTYFSVSDASHYGKKLSSAFVVGTVYCDTCSQQEFSLGSHFISGASVAVECKYGNPIPFFKKEVMTNEHGEFKVQLPFKVRKYVRRIKSCTFKLISSSEPHCAVASDSTSSSMSLKTRKQGEHIFSAGLFSFKPMEKPNFCNQKQSVPNSKNHAFVKNEFPTTSTYPSTTQVLKHNPTKSLEKSQSDKNLAEDFFFPPNPFLPPPIIPNPFQPPPIIPNPFQPPPLIPNPFQPPKPPFIPNPFQPPSPPPLIPNPFQPPPSSSPLFPNPFQPPPSPTPTPLFPNPFQPPPSPTPTPLFPNPFQPPPSPTPTPLFPNPFQPPPSPTPTPLFPNPFQPPSSSPPSLFPPFPLIPGLTPSPPPPPPPAPTFPFPLPPLFPPLYPTPHIPGTPPASSKNNSP</sequence>
<proteinExistence type="predicted"/>
<evidence type="ECO:0000313" key="4">
    <source>
        <dbReference type="Proteomes" id="UP001386955"/>
    </source>
</evidence>
<dbReference type="AlphaFoldDB" id="A0AAN9NYQ7"/>
<keyword evidence="2" id="KW-0812">Transmembrane</keyword>
<reference evidence="3 4" key="1">
    <citation type="submission" date="2024-01" db="EMBL/GenBank/DDBJ databases">
        <title>The genomes of 5 underutilized Papilionoideae crops provide insights into root nodulation and disease resistanc.</title>
        <authorList>
            <person name="Jiang F."/>
        </authorList>
    </citation>
    <scope>NUCLEOTIDE SEQUENCE [LARGE SCALE GENOMIC DNA]</scope>
    <source>
        <strain evidence="3">DUOXIRENSHENG_FW03</strain>
        <tissue evidence="3">Leaves</tissue>
    </source>
</reference>
<dbReference type="Pfam" id="PF01190">
    <property type="entry name" value="Pollen_Ole_e_1"/>
    <property type="match status" value="1"/>
</dbReference>
<protein>
    <submittedName>
        <fullName evidence="3">Uncharacterized protein</fullName>
    </submittedName>
</protein>
<feature type="region of interest" description="Disordered" evidence="1">
    <location>
        <begin position="238"/>
        <end position="403"/>
    </location>
</feature>
<keyword evidence="2" id="KW-1133">Transmembrane helix</keyword>
<dbReference type="PANTHER" id="PTHR47273">
    <property type="entry name" value="EXPRESSED PROTEIN"/>
    <property type="match status" value="1"/>
</dbReference>
<comment type="caution">
    <text evidence="3">The sequence shown here is derived from an EMBL/GenBank/DDBJ whole genome shotgun (WGS) entry which is preliminary data.</text>
</comment>
<feature type="region of interest" description="Disordered" evidence="1">
    <location>
        <begin position="411"/>
        <end position="430"/>
    </location>
</feature>
<name>A0AAN9NYQ7_PSOTE</name>
<feature type="region of interest" description="Disordered" evidence="1">
    <location>
        <begin position="199"/>
        <end position="218"/>
    </location>
</feature>
<dbReference type="PRINTS" id="PR01217">
    <property type="entry name" value="PRICHEXTENSN"/>
</dbReference>
<dbReference type="EMBL" id="JAYMYS010000009">
    <property type="protein sequence ID" value="KAK7381207.1"/>
    <property type="molecule type" value="Genomic_DNA"/>
</dbReference>
<dbReference type="Proteomes" id="UP001386955">
    <property type="component" value="Unassembled WGS sequence"/>
</dbReference>
<evidence type="ECO:0000256" key="1">
    <source>
        <dbReference type="SAM" id="MobiDB-lite"/>
    </source>
</evidence>